<reference evidence="1" key="1">
    <citation type="submission" date="2018-04" db="EMBL/GenBank/DDBJ databases">
        <title>Whole genome sequencing of Hypsizygus marmoreus.</title>
        <authorList>
            <person name="Choi I.-G."/>
            <person name="Min B."/>
            <person name="Kim J.-G."/>
            <person name="Kim S."/>
            <person name="Oh Y.-L."/>
            <person name="Kong W.-S."/>
            <person name="Park H."/>
            <person name="Jeong J."/>
            <person name="Song E.-S."/>
        </authorList>
    </citation>
    <scope>NUCLEOTIDE SEQUENCE [LARGE SCALE GENOMIC DNA]</scope>
    <source>
        <strain evidence="1">51987-8</strain>
    </source>
</reference>
<gene>
    <name evidence="1" type="ORF">Hypma_007728</name>
</gene>
<accession>A0A369JXL9</accession>
<dbReference type="OrthoDB" id="2909371at2759"/>
<sequence>MPNLWCSLRVVVTRETAYPAPNLVSRWLYNSGSLPLTLSLYQENEAVGNQRATGQILELYKQYISRWKHIRFDLAGPQPHALLGPLENPAPLLEKFHMRTYRLYVNLAEDLFKIFEQPAPQLAKLAVSAIPSLDFWRDNGSSIPWDQLTSLSVDFVMSVGTALNLVGACHNIQHCFLGIESVPGPNPPPRATHRILQSLELSIECDDLSVFLDYTILPALTNLVIRGKNSPGPHGWPQAQLSKHLKRSDASLRHVALHNTWINDIDLSDFIGHSAAQTLTKLIIEDDTDWAFAPCLSYAVVKKLTFDSGAQNIQVLPALESLHIKGVGCLWCVDMAAMMDMVESRWRRYRDYGAARLGTLELRLPASFQASVEGCATLGKLQEEGLEVI</sequence>
<dbReference type="EMBL" id="LUEZ02000041">
    <property type="protein sequence ID" value="RDB25287.1"/>
    <property type="molecule type" value="Genomic_DNA"/>
</dbReference>
<dbReference type="InParanoid" id="A0A369JXL9"/>
<evidence type="ECO:0000313" key="1">
    <source>
        <dbReference type="EMBL" id="RDB25287.1"/>
    </source>
</evidence>
<evidence type="ECO:0008006" key="3">
    <source>
        <dbReference type="Google" id="ProtNLM"/>
    </source>
</evidence>
<dbReference type="Proteomes" id="UP000076154">
    <property type="component" value="Unassembled WGS sequence"/>
</dbReference>
<dbReference type="STRING" id="39966.A0A369JXL9"/>
<keyword evidence="2" id="KW-1185">Reference proteome</keyword>
<name>A0A369JXL9_HYPMA</name>
<proteinExistence type="predicted"/>
<protein>
    <recommendedName>
        <fullName evidence="3">F-box domain-containing protein</fullName>
    </recommendedName>
</protein>
<dbReference type="AlphaFoldDB" id="A0A369JXL9"/>
<organism evidence="1 2">
    <name type="scientific">Hypsizygus marmoreus</name>
    <name type="common">White beech mushroom</name>
    <name type="synonym">Agaricus marmoreus</name>
    <dbReference type="NCBI Taxonomy" id="39966"/>
    <lineage>
        <taxon>Eukaryota</taxon>
        <taxon>Fungi</taxon>
        <taxon>Dikarya</taxon>
        <taxon>Basidiomycota</taxon>
        <taxon>Agaricomycotina</taxon>
        <taxon>Agaricomycetes</taxon>
        <taxon>Agaricomycetidae</taxon>
        <taxon>Agaricales</taxon>
        <taxon>Tricholomatineae</taxon>
        <taxon>Lyophyllaceae</taxon>
        <taxon>Hypsizygus</taxon>
    </lineage>
</organism>
<comment type="caution">
    <text evidence="1">The sequence shown here is derived from an EMBL/GenBank/DDBJ whole genome shotgun (WGS) entry which is preliminary data.</text>
</comment>
<evidence type="ECO:0000313" key="2">
    <source>
        <dbReference type="Proteomes" id="UP000076154"/>
    </source>
</evidence>